<keyword evidence="1" id="KW-0732">Signal</keyword>
<feature type="domain" description="Polysaccharide export protein N-terminal" evidence="2">
    <location>
        <begin position="194"/>
        <end position="264"/>
    </location>
</feature>
<dbReference type="AlphaFoldDB" id="A0A9X1B8M4"/>
<dbReference type="GO" id="GO:0015159">
    <property type="term" value="F:polysaccharide transmembrane transporter activity"/>
    <property type="evidence" value="ECO:0007669"/>
    <property type="project" value="InterPro"/>
</dbReference>
<gene>
    <name evidence="3" type="ORF">CKO25_10445</name>
</gene>
<dbReference type="PANTHER" id="PTHR33619:SF3">
    <property type="entry name" value="POLYSACCHARIDE EXPORT PROTEIN GFCE-RELATED"/>
    <property type="match status" value="1"/>
</dbReference>
<dbReference type="InterPro" id="IPR003715">
    <property type="entry name" value="Poly_export_N"/>
</dbReference>
<dbReference type="Pfam" id="PF02563">
    <property type="entry name" value="Poly_export"/>
    <property type="match status" value="1"/>
</dbReference>
<organism evidence="3 4">
    <name type="scientific">Thiocapsa imhoffii</name>
    <dbReference type="NCBI Taxonomy" id="382777"/>
    <lineage>
        <taxon>Bacteria</taxon>
        <taxon>Pseudomonadati</taxon>
        <taxon>Pseudomonadota</taxon>
        <taxon>Gammaproteobacteria</taxon>
        <taxon>Chromatiales</taxon>
        <taxon>Chromatiaceae</taxon>
        <taxon>Thiocapsa</taxon>
    </lineage>
</organism>
<evidence type="ECO:0000256" key="1">
    <source>
        <dbReference type="ARBA" id="ARBA00022729"/>
    </source>
</evidence>
<dbReference type="InterPro" id="IPR049712">
    <property type="entry name" value="Poly_export"/>
</dbReference>
<dbReference type="PANTHER" id="PTHR33619">
    <property type="entry name" value="POLYSACCHARIDE EXPORT PROTEIN GFCE-RELATED"/>
    <property type="match status" value="1"/>
</dbReference>
<evidence type="ECO:0000313" key="4">
    <source>
        <dbReference type="Proteomes" id="UP001138802"/>
    </source>
</evidence>
<sequence>MRLAASSHSPGKICLNCRSLWSRAGEHPHDAHGELAFEPPSCDHGRPWDRGRLSNPLFAGKGWWMVGMVSMTCLRTLEFCRSVVARQDQHADMPDPAETAVELRHGRFGADHRSAWIREAVTVAVIVLLTLLLSGCWGAVPRGLGSGDSGITTTANFSSPWDAANQYPRVPNDVETVPVTIGPPPDPSLEDLVYRIGPYDRLRVDVFGVPELSSAGRVNFQGLFTMPLVGAVPLNGLTTQEAEAKLKQILMDLYLRDPSVSVYVEETANMNITLSGKMSGMRQITGRTTLGQVIAASGGVPPVGKKRQVVIFRATDDTRQTPNPKLHAFVVDYQAILEGKLRDPLLVGNDRIYVPPSALAIFFDPWLGVFKTYAPIELDKTVIF</sequence>
<evidence type="ECO:0000313" key="3">
    <source>
        <dbReference type="EMBL" id="MBK1645064.1"/>
    </source>
</evidence>
<protein>
    <recommendedName>
        <fullName evidence="2">Polysaccharide export protein N-terminal domain-containing protein</fullName>
    </recommendedName>
</protein>
<reference evidence="3 4" key="1">
    <citation type="journal article" date="2020" name="Microorganisms">
        <title>Osmotic Adaptation and Compatible Solute Biosynthesis of Phototrophic Bacteria as Revealed from Genome Analyses.</title>
        <authorList>
            <person name="Imhoff J.F."/>
            <person name="Rahn T."/>
            <person name="Kunzel S."/>
            <person name="Keller A."/>
            <person name="Neulinger S.C."/>
        </authorList>
    </citation>
    <scope>NUCLEOTIDE SEQUENCE [LARGE SCALE GENOMIC DNA]</scope>
    <source>
        <strain evidence="3 4">DSM 21303</strain>
    </source>
</reference>
<dbReference type="Gene3D" id="3.10.560.10">
    <property type="entry name" value="Outer membrane lipoprotein wza domain like"/>
    <property type="match status" value="1"/>
</dbReference>
<name>A0A9X1B8M4_9GAMM</name>
<proteinExistence type="predicted"/>
<evidence type="ECO:0000259" key="2">
    <source>
        <dbReference type="Pfam" id="PF02563"/>
    </source>
</evidence>
<accession>A0A9X1B8M4</accession>
<dbReference type="EMBL" id="NRSD01000009">
    <property type="protein sequence ID" value="MBK1645064.1"/>
    <property type="molecule type" value="Genomic_DNA"/>
</dbReference>
<dbReference type="Proteomes" id="UP001138802">
    <property type="component" value="Unassembled WGS sequence"/>
</dbReference>
<keyword evidence="4" id="KW-1185">Reference proteome</keyword>
<dbReference type="Gene3D" id="3.30.1950.10">
    <property type="entry name" value="wza like domain"/>
    <property type="match status" value="1"/>
</dbReference>
<comment type="caution">
    <text evidence="3">The sequence shown here is derived from an EMBL/GenBank/DDBJ whole genome shotgun (WGS) entry which is preliminary data.</text>
</comment>